<name>Q8I6P2_ANOST</name>
<accession>Q8I6P2</accession>
<dbReference type="AlphaFoldDB" id="Q8I6P2"/>
<dbReference type="VEuPathDB" id="VectorBase:ASTEI02978"/>
<proteinExistence type="evidence at transcript level"/>
<protein>
    <submittedName>
        <fullName evidence="1">Putative salivary protein hyp10</fullName>
    </submittedName>
</protein>
<dbReference type="VEuPathDB" id="VectorBase:ASTEI20_032945"/>
<reference evidence="1" key="1">
    <citation type="journal article" date="2003" name="Insect Biochem. Mol. Biol.">
        <title>Exploring the salivary gland transcriptome and proteome of the Anopheles stephensi mosquito.</title>
        <authorList>
            <person name="Valenzuela J.G."/>
            <person name="Francischetti I.M."/>
            <person name="Pham V.M."/>
            <person name="Garfield M.K."/>
            <person name="Ribeiro J.M."/>
        </authorList>
    </citation>
    <scope>NUCLEOTIDE SEQUENCE</scope>
    <source>
        <tissue evidence="1">Salivary glands</tissue>
    </source>
</reference>
<sequence length="99" mass="11087">MLKKSSSATATDISMRVWFAFFALLTAGALTVTAEDSRTELIGCSSTLFHLAANRISRQFEEFVECKQTATDCREPVQRGQNALQQGLVDYMQCTEYIH</sequence>
<dbReference type="VEuPathDB" id="VectorBase:ASTE008633"/>
<dbReference type="EMBL" id="AY162248">
    <property type="protein sequence ID" value="AAO06839.1"/>
    <property type="molecule type" value="mRNA"/>
</dbReference>
<evidence type="ECO:0000313" key="1">
    <source>
        <dbReference type="EMBL" id="AAO06839.1"/>
    </source>
</evidence>
<organism evidence="1">
    <name type="scientific">Anopheles stephensi</name>
    <name type="common">Indo-Pakistan malaria mosquito</name>
    <dbReference type="NCBI Taxonomy" id="30069"/>
    <lineage>
        <taxon>Eukaryota</taxon>
        <taxon>Metazoa</taxon>
        <taxon>Ecdysozoa</taxon>
        <taxon>Arthropoda</taxon>
        <taxon>Hexapoda</taxon>
        <taxon>Insecta</taxon>
        <taxon>Pterygota</taxon>
        <taxon>Neoptera</taxon>
        <taxon>Endopterygota</taxon>
        <taxon>Diptera</taxon>
        <taxon>Nematocera</taxon>
        <taxon>Culicoidea</taxon>
        <taxon>Culicidae</taxon>
        <taxon>Anophelinae</taxon>
        <taxon>Anopheles</taxon>
    </lineage>
</organism>